<dbReference type="STRING" id="519441.Smon_1010"/>
<dbReference type="KEGG" id="smf:Smon_1010"/>
<evidence type="ECO:0000313" key="2">
    <source>
        <dbReference type="Proteomes" id="UP000002072"/>
    </source>
</evidence>
<keyword evidence="2" id="KW-1185">Reference proteome</keyword>
<dbReference type="GeneID" id="29673981"/>
<dbReference type="RefSeq" id="WP_012859024.1">
    <property type="nucleotide sequence ID" value="NC_013515.1"/>
</dbReference>
<sequence>MNRRLILIMLLSLSIFSLSANITGPRYRLEGSVGVFDSNKSLDQDRKTFSSITLGLLPEWKVDLDKRFDITFGPKIGANVSYYNTTNKYVIEPKIILSMETDINYRLKEDIKLYGGIEIGLGLRLSRDNNKNKFIFETVGNVLLGIKIRDRYNVAVHVGNGKGILGIEAGYTF</sequence>
<reference evidence="1 2" key="1">
    <citation type="journal article" date="2009" name="Stand. Genomic Sci.">
        <title>Complete genome sequence of Streptobacillus moniliformis type strain (9901T).</title>
        <authorList>
            <person name="Nolan M."/>
            <person name="Gronow S."/>
            <person name="Lapidus A."/>
            <person name="Ivanova N."/>
            <person name="Copeland A."/>
            <person name="Lucas S."/>
            <person name="Del Rio T.G."/>
            <person name="Chen F."/>
            <person name="Tice H."/>
            <person name="Pitluck S."/>
            <person name="Cheng J.F."/>
            <person name="Sims D."/>
            <person name="Meincke L."/>
            <person name="Bruce D."/>
            <person name="Goodwin L."/>
            <person name="Brettin T."/>
            <person name="Han C."/>
            <person name="Detter J.C."/>
            <person name="Ovchinikova G."/>
            <person name="Pati A."/>
            <person name="Mavromatis K."/>
            <person name="Mikhailova N."/>
            <person name="Chen A."/>
            <person name="Palaniappan K."/>
            <person name="Land M."/>
            <person name="Hauser L."/>
            <person name="Chang Y.J."/>
            <person name="Jeffries C.D."/>
            <person name="Rohde M."/>
            <person name="Sproer C."/>
            <person name="Goker M."/>
            <person name="Bristow J."/>
            <person name="Eisen J.A."/>
            <person name="Markowitz V."/>
            <person name="Hugenholtz P."/>
            <person name="Kyrpides N.C."/>
            <person name="Klenk H.P."/>
            <person name="Chain P."/>
        </authorList>
    </citation>
    <scope>NUCLEOTIDE SEQUENCE [LARGE SCALE GENOMIC DNA]</scope>
    <source>
        <strain evidence="2">ATCC 14647 / DSM 12112 / NCTC 10651 / 9901</strain>
    </source>
</reference>
<evidence type="ECO:0000313" key="1">
    <source>
        <dbReference type="EMBL" id="ACZ01475.1"/>
    </source>
</evidence>
<dbReference type="EMBL" id="CP001779">
    <property type="protein sequence ID" value="ACZ01475.1"/>
    <property type="molecule type" value="Genomic_DNA"/>
</dbReference>
<gene>
    <name evidence="1" type="ordered locus">Smon_1010</name>
</gene>
<evidence type="ECO:0008006" key="3">
    <source>
        <dbReference type="Google" id="ProtNLM"/>
    </source>
</evidence>
<accession>D1AYU9</accession>
<dbReference type="HOGENOM" id="CLU_094978_1_0_0"/>
<proteinExistence type="predicted"/>
<dbReference type="Proteomes" id="UP000002072">
    <property type="component" value="Chromosome"/>
</dbReference>
<organism evidence="1 2">
    <name type="scientific">Streptobacillus moniliformis (strain ATCC 14647 / DSM 12112 / NCTC 10651 / 9901)</name>
    <dbReference type="NCBI Taxonomy" id="519441"/>
    <lineage>
        <taxon>Bacteria</taxon>
        <taxon>Fusobacteriati</taxon>
        <taxon>Fusobacteriota</taxon>
        <taxon>Fusobacteriia</taxon>
        <taxon>Fusobacteriales</taxon>
        <taxon>Leptotrichiaceae</taxon>
        <taxon>Streptobacillus</taxon>
    </lineage>
</organism>
<dbReference type="AlphaFoldDB" id="D1AYU9"/>
<dbReference type="OrthoDB" id="95536at2"/>
<protein>
    <recommendedName>
        <fullName evidence="3">Outer membrane protein beta-barrel domain-containing protein</fullName>
    </recommendedName>
</protein>
<name>D1AYU9_STRM9</name>